<comment type="similarity">
    <text evidence="2 9 14">Belongs to the glutamyl-tRNA reductase family.</text>
</comment>
<dbReference type="Gene3D" id="3.30.460.30">
    <property type="entry name" value="Glutamyl-tRNA reductase, N-terminal domain"/>
    <property type="match status" value="1"/>
</dbReference>
<evidence type="ECO:0000256" key="6">
    <source>
        <dbReference type="ARBA" id="ARBA00023244"/>
    </source>
</evidence>
<dbReference type="PROSITE" id="PS00747">
    <property type="entry name" value="GLUTR"/>
    <property type="match status" value="1"/>
</dbReference>
<evidence type="ECO:0000259" key="15">
    <source>
        <dbReference type="Pfam" id="PF00745"/>
    </source>
</evidence>
<evidence type="ECO:0000313" key="18">
    <source>
        <dbReference type="EMBL" id="MDI1230601.1"/>
    </source>
</evidence>
<dbReference type="FunFam" id="3.30.460.30:FF:000001">
    <property type="entry name" value="Glutamyl-tRNA reductase"/>
    <property type="match status" value="1"/>
</dbReference>
<reference evidence="18" key="1">
    <citation type="submission" date="2023-01" db="EMBL/GenBank/DDBJ databases">
        <title>Biogeochemical cycle of methane in antarctic sediments.</title>
        <authorList>
            <person name="Roldan D.M."/>
            <person name="Menes R.J."/>
        </authorList>
    </citation>
    <scope>NUCLEOTIDE SEQUENCE [LARGE SCALE GENOMIC DNA]</scope>
    <source>
        <strain evidence="18">K-2018 MAG008</strain>
    </source>
</reference>
<dbReference type="HAMAP" id="MF_00087">
    <property type="entry name" value="Glu_tRNA_reductase"/>
    <property type="match status" value="1"/>
</dbReference>
<feature type="binding site" evidence="9 11">
    <location>
        <position position="118"/>
    </location>
    <ligand>
        <name>substrate</name>
    </ligand>
</feature>
<dbReference type="InterPro" id="IPR036343">
    <property type="entry name" value="GluRdtase_N_sf"/>
</dbReference>
<keyword evidence="19" id="KW-1185">Reference proteome</keyword>
<feature type="binding site" evidence="9 12">
    <location>
        <begin position="187"/>
        <end position="192"/>
    </location>
    <ligand>
        <name>NADP(+)</name>
        <dbReference type="ChEBI" id="CHEBI:58349"/>
    </ligand>
</feature>
<evidence type="ECO:0000256" key="8">
    <source>
        <dbReference type="ARBA" id="ARBA00068659"/>
    </source>
</evidence>
<dbReference type="GO" id="GO:0019353">
    <property type="term" value="P:protoporphyrinogen IX biosynthetic process from glutamate"/>
    <property type="evidence" value="ECO:0007669"/>
    <property type="project" value="TreeGrafter"/>
</dbReference>
<evidence type="ECO:0000256" key="2">
    <source>
        <dbReference type="ARBA" id="ARBA00005916"/>
    </source>
</evidence>
<comment type="miscellaneous">
    <text evidence="9">During catalysis, the active site Cys acts as a nucleophile attacking the alpha-carbonyl group of tRNA-bound glutamate with the formation of a thioester intermediate between enzyme and glutamate, and the concomitant release of tRNA(Glu). The thioester intermediate is finally reduced by direct hydride transfer from NADPH, to form the product GSA.</text>
</comment>
<dbReference type="SUPFAM" id="SSF69075">
    <property type="entry name" value="Glutamyl tRNA-reductase dimerization domain"/>
    <property type="match status" value="1"/>
</dbReference>
<dbReference type="GO" id="GO:0050661">
    <property type="term" value="F:NADP binding"/>
    <property type="evidence" value="ECO:0007669"/>
    <property type="project" value="InterPro"/>
</dbReference>
<evidence type="ECO:0000259" key="16">
    <source>
        <dbReference type="Pfam" id="PF01488"/>
    </source>
</evidence>
<sequence>MTLLAVGINYNTAPVSIRERLSFPAEILGSSLQELWHIKEISEAAILSTCNRTEFYCTSTTANKQILIDWVAQSKQINADDFMPYLYCYTDSDLIRHMFRVACGLDSMILGEPQILGQMKTAYQTAYDAGTLGKRLGRLFQHTFTAAKKVRTDTAIGSSPVSVAFAAVQLAQQIFDKLSEQTALLIGAGETIELTARHLSQQGIGRIIIANRTYDKAHALALQFNGYAIDLTELPMHLAEADIVISSTASQLPILGKGRVESALKKRKHKPMFMVDLAVPRDIEAEVEQLSDVYLYTIDDLQNTIDKNMNTRRLAAEQAEEIIDTQVDYFLAWLRAQGAQSTIQDYRKQAEQSRDAALQKALGLLKSGVPAEQALNRLAHSLTNKLIHTPSTQIRAAAENQRHDLIAAAREIFKLTNSQ</sequence>
<dbReference type="CDD" id="cd05213">
    <property type="entry name" value="NAD_bind_Glutamyl_tRNA_reduct"/>
    <property type="match status" value="1"/>
</dbReference>
<evidence type="ECO:0000313" key="19">
    <source>
        <dbReference type="Proteomes" id="UP001160519"/>
    </source>
</evidence>
<gene>
    <name evidence="9 18" type="primary">hemA</name>
    <name evidence="18" type="ORF">PSU93_05565</name>
</gene>
<dbReference type="InterPro" id="IPR036453">
    <property type="entry name" value="GluRdtase_dimer_dom_sf"/>
</dbReference>
<feature type="domain" description="Glutamyl-tRNA reductase N-terminal" evidence="17">
    <location>
        <begin position="6"/>
        <end position="154"/>
    </location>
</feature>
<dbReference type="AlphaFoldDB" id="A0AA43Q2Y9"/>
<keyword evidence="4 9" id="KW-0521">NADP</keyword>
<dbReference type="InterPro" id="IPR018214">
    <property type="entry name" value="GluRdtase_CS"/>
</dbReference>
<comment type="function">
    <text evidence="9">Catalyzes the NADPH-dependent reduction of glutamyl-tRNA(Glu) to glutamate 1-semialdehyde (GSA).</text>
</comment>
<dbReference type="PANTHER" id="PTHR43013">
    <property type="entry name" value="GLUTAMYL-TRNA REDUCTASE"/>
    <property type="match status" value="1"/>
</dbReference>
<evidence type="ECO:0000256" key="3">
    <source>
        <dbReference type="ARBA" id="ARBA00012970"/>
    </source>
</evidence>
<dbReference type="Pfam" id="PF00745">
    <property type="entry name" value="GlutR_dimer"/>
    <property type="match status" value="1"/>
</dbReference>
<evidence type="ECO:0000256" key="4">
    <source>
        <dbReference type="ARBA" id="ARBA00022857"/>
    </source>
</evidence>
<dbReference type="GO" id="GO:0008883">
    <property type="term" value="F:glutamyl-tRNA reductase activity"/>
    <property type="evidence" value="ECO:0007669"/>
    <property type="project" value="UniProtKB-UniRule"/>
</dbReference>
<dbReference type="InterPro" id="IPR015896">
    <property type="entry name" value="4pyrrol_synth_GluRdtase_dimer"/>
</dbReference>
<dbReference type="PANTHER" id="PTHR43013:SF1">
    <property type="entry name" value="GLUTAMYL-TRNA REDUCTASE"/>
    <property type="match status" value="1"/>
</dbReference>
<feature type="binding site" evidence="9 11">
    <location>
        <begin position="112"/>
        <end position="114"/>
    </location>
    <ligand>
        <name>substrate</name>
    </ligand>
</feature>
<feature type="active site" description="Nucleophile" evidence="9 10">
    <location>
        <position position="50"/>
    </location>
</feature>
<dbReference type="EMBL" id="JAQSDF010000011">
    <property type="protein sequence ID" value="MDI1230601.1"/>
    <property type="molecule type" value="Genomic_DNA"/>
</dbReference>
<evidence type="ECO:0000256" key="14">
    <source>
        <dbReference type="RuleBase" id="RU000584"/>
    </source>
</evidence>
<accession>A0AA43Q2Y9</accession>
<dbReference type="SUPFAM" id="SSF69742">
    <property type="entry name" value="Glutamyl tRNA-reductase catalytic, N-terminal domain"/>
    <property type="match status" value="1"/>
</dbReference>
<proteinExistence type="inferred from homology"/>
<dbReference type="Gene3D" id="3.40.50.720">
    <property type="entry name" value="NAD(P)-binding Rossmann-like Domain"/>
    <property type="match status" value="1"/>
</dbReference>
<feature type="binding site" evidence="9 11">
    <location>
        <position position="107"/>
    </location>
    <ligand>
        <name>substrate</name>
    </ligand>
</feature>
<dbReference type="SUPFAM" id="SSF51735">
    <property type="entry name" value="NAD(P)-binding Rossmann-fold domains"/>
    <property type="match status" value="1"/>
</dbReference>
<dbReference type="FunFam" id="3.40.50.720:FF:000031">
    <property type="entry name" value="Glutamyl-tRNA reductase"/>
    <property type="match status" value="1"/>
</dbReference>
<dbReference type="NCBIfam" id="TIGR01035">
    <property type="entry name" value="hemA"/>
    <property type="match status" value="1"/>
</dbReference>
<evidence type="ECO:0000256" key="5">
    <source>
        <dbReference type="ARBA" id="ARBA00023002"/>
    </source>
</evidence>
<evidence type="ECO:0000256" key="13">
    <source>
        <dbReference type="PIRSR" id="PIRSR000445-4"/>
    </source>
</evidence>
<name>A0AA43Q2Y9_9GAMM</name>
<comment type="caution">
    <text evidence="18">The sequence shown here is derived from an EMBL/GenBank/DDBJ whole genome shotgun (WGS) entry which is preliminary data.</text>
</comment>
<comment type="subunit">
    <text evidence="9">Homodimer.</text>
</comment>
<evidence type="ECO:0000256" key="10">
    <source>
        <dbReference type="PIRSR" id="PIRSR000445-1"/>
    </source>
</evidence>
<feature type="domain" description="Tetrapyrrole biosynthesis glutamyl-tRNA reductase dimerisation" evidence="15">
    <location>
        <begin position="318"/>
        <end position="415"/>
    </location>
</feature>
<dbReference type="EC" id="1.2.1.70" evidence="3 9"/>
<evidence type="ECO:0000256" key="12">
    <source>
        <dbReference type="PIRSR" id="PIRSR000445-3"/>
    </source>
</evidence>
<evidence type="ECO:0000256" key="11">
    <source>
        <dbReference type="PIRSR" id="PIRSR000445-2"/>
    </source>
</evidence>
<evidence type="ECO:0000256" key="9">
    <source>
        <dbReference type="HAMAP-Rule" id="MF_00087"/>
    </source>
</evidence>
<keyword evidence="5 9" id="KW-0560">Oxidoreductase</keyword>
<evidence type="ECO:0000259" key="17">
    <source>
        <dbReference type="Pfam" id="PF05201"/>
    </source>
</evidence>
<dbReference type="Pfam" id="PF05201">
    <property type="entry name" value="GlutR_N"/>
    <property type="match status" value="1"/>
</dbReference>
<dbReference type="InterPro" id="IPR006151">
    <property type="entry name" value="Shikm_DH/Glu-tRNA_Rdtase"/>
</dbReference>
<feature type="binding site" evidence="9 11">
    <location>
        <begin position="49"/>
        <end position="52"/>
    </location>
    <ligand>
        <name>substrate</name>
    </ligand>
</feature>
<dbReference type="Proteomes" id="UP001160519">
    <property type="component" value="Unassembled WGS sequence"/>
</dbReference>
<organism evidence="18 19">
    <name type="scientific">Candidatus Methylobacter titanis</name>
    <dbReference type="NCBI Taxonomy" id="3053457"/>
    <lineage>
        <taxon>Bacteria</taxon>
        <taxon>Pseudomonadati</taxon>
        <taxon>Pseudomonadota</taxon>
        <taxon>Gammaproteobacteria</taxon>
        <taxon>Methylococcales</taxon>
        <taxon>Methylococcaceae</taxon>
        <taxon>Methylobacter</taxon>
    </lineage>
</organism>
<dbReference type="InterPro" id="IPR036291">
    <property type="entry name" value="NAD(P)-bd_dom_sf"/>
</dbReference>
<keyword evidence="6 9" id="KW-0627">Porphyrin biosynthesis</keyword>
<comment type="domain">
    <text evidence="9">Possesses an unusual extended V-shaped dimeric structure with each monomer consisting of three distinct domains arranged along a curved 'spinal' alpha-helix. The N-terminal catalytic domain specifically recognizes the glutamate moiety of the substrate. The second domain is the NADPH-binding domain, and the third C-terminal domain is responsible for dimerization.</text>
</comment>
<dbReference type="PIRSF" id="PIRSF000445">
    <property type="entry name" value="4pyrrol_synth_GluRdtase"/>
    <property type="match status" value="1"/>
</dbReference>
<dbReference type="InterPro" id="IPR015895">
    <property type="entry name" value="4pyrrol_synth_GluRdtase_N"/>
</dbReference>
<dbReference type="Pfam" id="PF01488">
    <property type="entry name" value="Shikimate_DH"/>
    <property type="match status" value="1"/>
</dbReference>
<comment type="pathway">
    <text evidence="1 9 14">Porphyrin-containing compound metabolism; protoporphyrin-IX biosynthesis; 5-aminolevulinate from L-glutamyl-tRNA(Glu): step 1/2.</text>
</comment>
<evidence type="ECO:0000256" key="7">
    <source>
        <dbReference type="ARBA" id="ARBA00047464"/>
    </source>
</evidence>
<comment type="catalytic activity">
    <reaction evidence="7 9 14">
        <text>(S)-4-amino-5-oxopentanoate + tRNA(Glu) + NADP(+) = L-glutamyl-tRNA(Glu) + NADPH + H(+)</text>
        <dbReference type="Rhea" id="RHEA:12344"/>
        <dbReference type="Rhea" id="RHEA-COMP:9663"/>
        <dbReference type="Rhea" id="RHEA-COMP:9680"/>
        <dbReference type="ChEBI" id="CHEBI:15378"/>
        <dbReference type="ChEBI" id="CHEBI:57501"/>
        <dbReference type="ChEBI" id="CHEBI:57783"/>
        <dbReference type="ChEBI" id="CHEBI:58349"/>
        <dbReference type="ChEBI" id="CHEBI:78442"/>
        <dbReference type="ChEBI" id="CHEBI:78520"/>
        <dbReference type="EC" id="1.2.1.70"/>
    </reaction>
</comment>
<feature type="site" description="Important for activity" evidence="9 13">
    <location>
        <position position="97"/>
    </location>
</feature>
<evidence type="ECO:0000256" key="1">
    <source>
        <dbReference type="ARBA" id="ARBA00005059"/>
    </source>
</evidence>
<dbReference type="InterPro" id="IPR000343">
    <property type="entry name" value="4pyrrol_synth_GluRdtase"/>
</dbReference>
<feature type="domain" description="Quinate/shikimate 5-dehydrogenase/glutamyl-tRNA reductase" evidence="16">
    <location>
        <begin position="169"/>
        <end position="303"/>
    </location>
</feature>
<protein>
    <recommendedName>
        <fullName evidence="8 9">Glutamyl-tRNA reductase</fullName>
        <shortName evidence="9">GluTR</shortName>
        <ecNumber evidence="3 9">1.2.1.70</ecNumber>
    </recommendedName>
</protein>